<keyword evidence="2" id="KW-0328">Glycosyltransferase</keyword>
<dbReference type="InterPro" id="IPR002213">
    <property type="entry name" value="UDP_glucos_trans"/>
</dbReference>
<evidence type="ECO:0000259" key="6">
    <source>
        <dbReference type="Pfam" id="PF21036"/>
    </source>
</evidence>
<feature type="domain" description="Erythromycin biosynthesis protein CIII-like N-terminal" evidence="6">
    <location>
        <begin position="22"/>
        <end position="232"/>
    </location>
</feature>
<gene>
    <name evidence="7" type="ORF">ACFO60_20705</name>
</gene>
<evidence type="ECO:0000259" key="5">
    <source>
        <dbReference type="Pfam" id="PF06722"/>
    </source>
</evidence>
<evidence type="ECO:0000313" key="8">
    <source>
        <dbReference type="Proteomes" id="UP001596004"/>
    </source>
</evidence>
<evidence type="ECO:0000256" key="1">
    <source>
        <dbReference type="ARBA" id="ARBA00006962"/>
    </source>
</evidence>
<comment type="caution">
    <text evidence="7">The sequence shown here is derived from an EMBL/GenBank/DDBJ whole genome shotgun (WGS) entry which is preliminary data.</text>
</comment>
<dbReference type="PANTHER" id="PTHR48050">
    <property type="entry name" value="STEROL 3-BETA-GLUCOSYLTRANSFERASE"/>
    <property type="match status" value="1"/>
</dbReference>
<organism evidence="7 8">
    <name type="scientific">Sphaerisporangium dianthi</name>
    <dbReference type="NCBI Taxonomy" id="1436120"/>
    <lineage>
        <taxon>Bacteria</taxon>
        <taxon>Bacillati</taxon>
        <taxon>Actinomycetota</taxon>
        <taxon>Actinomycetes</taxon>
        <taxon>Streptosporangiales</taxon>
        <taxon>Streptosporangiaceae</taxon>
        <taxon>Sphaerisporangium</taxon>
    </lineage>
</organism>
<comment type="similarity">
    <text evidence="1">Belongs to the glycosyltransferase 28 family.</text>
</comment>
<dbReference type="RefSeq" id="WP_380842390.1">
    <property type="nucleotide sequence ID" value="NZ_JBHSFP010000014.1"/>
</dbReference>
<dbReference type="Pfam" id="PF21036">
    <property type="entry name" value="EryCIII-like_N"/>
    <property type="match status" value="1"/>
</dbReference>
<feature type="domain" description="Erythromycin biosynthesis protein CIII-like C-terminal" evidence="5">
    <location>
        <begin position="247"/>
        <end position="387"/>
    </location>
</feature>
<dbReference type="InterPro" id="IPR048284">
    <property type="entry name" value="EryCIII-like_N"/>
</dbReference>
<dbReference type="EMBL" id="JBHSFP010000014">
    <property type="protein sequence ID" value="MFC4533200.1"/>
    <property type="molecule type" value="Genomic_DNA"/>
</dbReference>
<dbReference type="CDD" id="cd03784">
    <property type="entry name" value="GT1_Gtf-like"/>
    <property type="match status" value="1"/>
</dbReference>
<keyword evidence="8" id="KW-1185">Reference proteome</keyword>
<reference evidence="8" key="1">
    <citation type="journal article" date="2019" name="Int. J. Syst. Evol. Microbiol.">
        <title>The Global Catalogue of Microorganisms (GCM) 10K type strain sequencing project: providing services to taxonomists for standard genome sequencing and annotation.</title>
        <authorList>
            <consortium name="The Broad Institute Genomics Platform"/>
            <consortium name="The Broad Institute Genome Sequencing Center for Infectious Disease"/>
            <person name="Wu L."/>
            <person name="Ma J."/>
        </authorList>
    </citation>
    <scope>NUCLEOTIDE SEQUENCE [LARGE SCALE GENOMIC DNA]</scope>
    <source>
        <strain evidence="8">CGMCC 4.7132</strain>
    </source>
</reference>
<evidence type="ECO:0000313" key="7">
    <source>
        <dbReference type="EMBL" id="MFC4533200.1"/>
    </source>
</evidence>
<name>A0ABV9CK32_9ACTN</name>
<feature type="compositionally biased region" description="Basic and acidic residues" evidence="4">
    <location>
        <begin position="78"/>
        <end position="91"/>
    </location>
</feature>
<sequence>MRILFASWAWPSHFYPMVPLAWAFQSGGHEVRVAGQPGLVPHIVRTGLPAVAVGHDVDGSDIMRRFMTRPAAQGRPLDMSRDGDDRDETGAPRKRRPLALYERMADAMLPDLLDLVRAYRPDLIVHEPTTYAAPLAAAALGVPNARHLWGVDFQYQARRFEQEVFAPHLERLGVGSFAPQGVVTVDPCPGALQIPTEHTPLPVGYLPFNGSGVMPRWLLDPPARRRVCVTWGTTMGAFTAGQSGIAEVLDALGDADLEVVAAVSARDREVLGPVPGNVRLATMLPLHMLLPTCDLMVTQGGSGTVMTAAAAGVPMVVVPQLPDQTLNAQRVAAAGSGVHLPPEAREPADVRVAVEKALGEPALYRAARGISEENRRRPLPAEVAGALCRRVTA</sequence>
<dbReference type="Proteomes" id="UP001596004">
    <property type="component" value="Unassembled WGS sequence"/>
</dbReference>
<evidence type="ECO:0000256" key="2">
    <source>
        <dbReference type="ARBA" id="ARBA00022676"/>
    </source>
</evidence>
<evidence type="ECO:0000256" key="3">
    <source>
        <dbReference type="ARBA" id="ARBA00022679"/>
    </source>
</evidence>
<keyword evidence="3" id="KW-0808">Transferase</keyword>
<evidence type="ECO:0000256" key="4">
    <source>
        <dbReference type="SAM" id="MobiDB-lite"/>
    </source>
</evidence>
<proteinExistence type="inferred from homology"/>
<dbReference type="InterPro" id="IPR010610">
    <property type="entry name" value="EryCIII-like_C"/>
</dbReference>
<dbReference type="Gene3D" id="3.40.50.2000">
    <property type="entry name" value="Glycogen Phosphorylase B"/>
    <property type="match status" value="2"/>
</dbReference>
<dbReference type="SUPFAM" id="SSF53756">
    <property type="entry name" value="UDP-Glycosyltransferase/glycogen phosphorylase"/>
    <property type="match status" value="1"/>
</dbReference>
<dbReference type="PANTHER" id="PTHR48050:SF13">
    <property type="entry name" value="STEROL 3-BETA-GLUCOSYLTRANSFERASE UGT80A2"/>
    <property type="match status" value="1"/>
</dbReference>
<protein>
    <submittedName>
        <fullName evidence="7">Nucleotide disphospho-sugar-binding domain-containing protein</fullName>
    </submittedName>
</protein>
<dbReference type="InterPro" id="IPR050426">
    <property type="entry name" value="Glycosyltransferase_28"/>
</dbReference>
<feature type="region of interest" description="Disordered" evidence="4">
    <location>
        <begin position="73"/>
        <end position="96"/>
    </location>
</feature>
<accession>A0ABV9CK32</accession>
<dbReference type="Pfam" id="PF06722">
    <property type="entry name" value="EryCIII-like_C"/>
    <property type="match status" value="1"/>
</dbReference>